<evidence type="ECO:0000313" key="2">
    <source>
        <dbReference type="Proteomes" id="UP000269154"/>
    </source>
</evidence>
<dbReference type="EMBL" id="RCBY01000604">
    <property type="protein sequence ID" value="RQH14316.1"/>
    <property type="molecule type" value="Genomic_DNA"/>
</dbReference>
<proteinExistence type="predicted"/>
<dbReference type="AlphaFoldDB" id="A0A3N6QNQ5"/>
<keyword evidence="2" id="KW-1185">Reference proteome</keyword>
<gene>
    <name evidence="1" type="ORF">D5R40_34395</name>
</gene>
<evidence type="ECO:0008006" key="3">
    <source>
        <dbReference type="Google" id="ProtNLM"/>
    </source>
</evidence>
<organism evidence="1 2">
    <name type="scientific">Okeania hirsuta</name>
    <dbReference type="NCBI Taxonomy" id="1458930"/>
    <lineage>
        <taxon>Bacteria</taxon>
        <taxon>Bacillati</taxon>
        <taxon>Cyanobacteriota</taxon>
        <taxon>Cyanophyceae</taxon>
        <taxon>Oscillatoriophycideae</taxon>
        <taxon>Oscillatoriales</taxon>
        <taxon>Microcoleaceae</taxon>
        <taxon>Okeania</taxon>
    </lineage>
</organism>
<feature type="non-terminal residue" evidence="1">
    <location>
        <position position="1"/>
    </location>
</feature>
<dbReference type="RefSeq" id="WP_161565188.1">
    <property type="nucleotide sequence ID" value="NZ_CAWOLW010000562.1"/>
</dbReference>
<dbReference type="Proteomes" id="UP000269154">
    <property type="component" value="Unassembled WGS sequence"/>
</dbReference>
<evidence type="ECO:0000313" key="1">
    <source>
        <dbReference type="EMBL" id="RQH14316.1"/>
    </source>
</evidence>
<name>A0A3N6QNQ5_9CYAN</name>
<reference evidence="1 2" key="1">
    <citation type="journal article" date="2018" name="ACS Chem. Biol.">
        <title>Ketoreductase domain dysfunction expands chemodiversity: malyngamide biosynthesis in the cyanobacterium Okeania hirsuta.</title>
        <authorList>
            <person name="Moss N.A."/>
            <person name="Leao T."/>
            <person name="Rankin M."/>
            <person name="McCullough T.M."/>
            <person name="Qu P."/>
            <person name="Korobeynikov A."/>
            <person name="Smith J.L."/>
            <person name="Gerwick L."/>
            <person name="Gerwick W.H."/>
        </authorList>
    </citation>
    <scope>NUCLEOTIDE SEQUENCE [LARGE SCALE GENOMIC DNA]</scope>
    <source>
        <strain evidence="1 2">PAB10Feb10-1</strain>
    </source>
</reference>
<accession>A0A3N6QNQ5</accession>
<comment type="caution">
    <text evidence="1">The sequence shown here is derived from an EMBL/GenBank/DDBJ whole genome shotgun (WGS) entry which is preliminary data.</text>
</comment>
<sequence length="141" mass="14678">VKNTSFDEAVVVSSSTTIVVEVTEEEPEAKCKDITVNLVNGSYSNNSFADLVDDGSTAPVISVLSVSESSFDCDDLGLQTVTLTVIGSHGVSSSCEAGVTVQVDPSEQAIAKCQPTQIMNLMEGRIDISVADIDNGSTFGP</sequence>
<protein>
    <recommendedName>
        <fullName evidence="3">HYR domain-containing protein</fullName>
    </recommendedName>
</protein>